<comment type="caution">
    <text evidence="11">The sequence shown here is derived from an EMBL/GenBank/DDBJ whole genome shotgun (WGS) entry which is preliminary data.</text>
</comment>
<keyword evidence="3" id="KW-0808">Transferase</keyword>
<keyword evidence="2" id="KW-0723">Serine/threonine-protein kinase</keyword>
<keyword evidence="9" id="KW-0472">Membrane</keyword>
<dbReference type="InterPro" id="IPR028082">
    <property type="entry name" value="Peripla_BP_I"/>
</dbReference>
<keyword evidence="9" id="KW-1133">Transmembrane helix</keyword>
<evidence type="ECO:0000259" key="10">
    <source>
        <dbReference type="PROSITE" id="PS50011"/>
    </source>
</evidence>
<evidence type="ECO:0000256" key="2">
    <source>
        <dbReference type="ARBA" id="ARBA00022527"/>
    </source>
</evidence>
<dbReference type="SUPFAM" id="SSF56112">
    <property type="entry name" value="Protein kinase-like (PK-like)"/>
    <property type="match status" value="1"/>
</dbReference>
<feature type="compositionally biased region" description="Basic and acidic residues" evidence="8">
    <location>
        <begin position="1"/>
        <end position="19"/>
    </location>
</feature>
<feature type="region of interest" description="Disordered" evidence="8">
    <location>
        <begin position="1"/>
        <end position="42"/>
    </location>
</feature>
<dbReference type="CDD" id="cd06355">
    <property type="entry name" value="PBP1_FmdD-like"/>
    <property type="match status" value="1"/>
</dbReference>
<keyword evidence="12" id="KW-1185">Reference proteome</keyword>
<dbReference type="GO" id="GO:0005524">
    <property type="term" value="F:ATP binding"/>
    <property type="evidence" value="ECO:0007669"/>
    <property type="project" value="UniProtKB-UniRule"/>
</dbReference>
<dbReference type="InterPro" id="IPR000719">
    <property type="entry name" value="Prot_kinase_dom"/>
</dbReference>
<evidence type="ECO:0000256" key="7">
    <source>
        <dbReference type="PROSITE-ProRule" id="PRU10141"/>
    </source>
</evidence>
<dbReference type="EC" id="2.7.11.1" evidence="1"/>
<evidence type="ECO:0000256" key="3">
    <source>
        <dbReference type="ARBA" id="ARBA00022679"/>
    </source>
</evidence>
<dbReference type="AlphaFoldDB" id="A0A5M6CUH4"/>
<dbReference type="InterPro" id="IPR011009">
    <property type="entry name" value="Kinase-like_dom_sf"/>
</dbReference>
<evidence type="ECO:0000256" key="4">
    <source>
        <dbReference type="ARBA" id="ARBA00022741"/>
    </source>
</evidence>
<dbReference type="Pfam" id="PF00069">
    <property type="entry name" value="Pkinase"/>
    <property type="match status" value="1"/>
</dbReference>
<sequence>MSSERDQTTDNLHKGEVSEHSQLNETRSIDATPGDTASISQGTHHAQNWIGNSLGKYQITGVLGQGGMGVVLRAYDPTLERDVAIKILPEHTAATSTALSRFQSEAKAAGKLNNAHVASIHEIGQEGECHYLVMELLTGGSVSEEIQAHGACTPLEATRVLMDACRGIAAAHAEGLVHRDIKPANLLRAADRAVKLTDFGLAKLSSASSAMQLTQTGTVIGTPYFMSPEQCQGQAVDTRSDIYSLGATYFCLLTGRQPYDDSDSVVQVLYAHCNKNIPDPRDFDPSIPTACSSIVSRAMAKDPDDRYQSAEAMLRDLEAVAAALSGEARIELPSQTGTALQAIVPTKPRHRRHWMLGGAVGLVLIAAAAFALSRILPHFAASLAPQGEPIKVGVLQSLSGTMSTSGTSVIDATLLAIEEINESGGLLGRPVKAVVADGRSNTETYAREAERLIADEQVCTVFGCWTSASRKTVRPIFENHDHLLVYPVQYEGMETSPNIVYMGAAPNQQIIPAVAWAQEHLGKKRFFFVGSDYVFPRTANEIIKDQFQGTEARVVGEMYVPLGSTHFESVAQAILEAKPDMILNTVNGDSNLAFFREMRNAGINRKDIPCMSFSLGEQELRSLSISDVVGDFAASTYFQSLDTDANRAFLARFKANHPHRVVSDPMQDAYVGVLLWAQAVRETQSIEPKRIRRAMLGQRIAAPEGNVRIDPETQHCFKTPRVGQIRSDGQFEIVWSAPEPIAPEPYPASRSAADWKAFLHDLYIGWGNQWMSRMKD</sequence>
<evidence type="ECO:0000313" key="12">
    <source>
        <dbReference type="Proteomes" id="UP000324479"/>
    </source>
</evidence>
<dbReference type="FunFam" id="1.10.510.10:FF:000021">
    <property type="entry name" value="Serine/threonine protein kinase"/>
    <property type="match status" value="1"/>
</dbReference>
<dbReference type="EMBL" id="VWOX01000027">
    <property type="protein sequence ID" value="KAA5538713.1"/>
    <property type="molecule type" value="Genomic_DNA"/>
</dbReference>
<dbReference type="Proteomes" id="UP000324479">
    <property type="component" value="Unassembled WGS sequence"/>
</dbReference>
<evidence type="ECO:0000256" key="5">
    <source>
        <dbReference type="ARBA" id="ARBA00022777"/>
    </source>
</evidence>
<dbReference type="SMART" id="SM00220">
    <property type="entry name" value="S_TKc"/>
    <property type="match status" value="1"/>
</dbReference>
<feature type="transmembrane region" description="Helical" evidence="9">
    <location>
        <begin position="354"/>
        <end position="376"/>
    </location>
</feature>
<evidence type="ECO:0000256" key="9">
    <source>
        <dbReference type="SAM" id="Phobius"/>
    </source>
</evidence>
<organism evidence="11 12">
    <name type="scientific">Roseiconus nitratireducens</name>
    <dbReference type="NCBI Taxonomy" id="2605748"/>
    <lineage>
        <taxon>Bacteria</taxon>
        <taxon>Pseudomonadati</taxon>
        <taxon>Planctomycetota</taxon>
        <taxon>Planctomycetia</taxon>
        <taxon>Pirellulales</taxon>
        <taxon>Pirellulaceae</taxon>
        <taxon>Roseiconus</taxon>
    </lineage>
</organism>
<keyword evidence="4 7" id="KW-0547">Nucleotide-binding</keyword>
<keyword evidence="6 7" id="KW-0067">ATP-binding</keyword>
<evidence type="ECO:0000256" key="8">
    <source>
        <dbReference type="SAM" id="MobiDB-lite"/>
    </source>
</evidence>
<dbReference type="InterPro" id="IPR017441">
    <property type="entry name" value="Protein_kinase_ATP_BS"/>
</dbReference>
<dbReference type="PANTHER" id="PTHR47628">
    <property type="match status" value="1"/>
</dbReference>
<dbReference type="Gene3D" id="1.10.510.10">
    <property type="entry name" value="Transferase(Phosphotransferase) domain 1"/>
    <property type="match status" value="1"/>
</dbReference>
<accession>A0A5M6CUH4</accession>
<evidence type="ECO:0000313" key="11">
    <source>
        <dbReference type="EMBL" id="KAA5538713.1"/>
    </source>
</evidence>
<dbReference type="PROSITE" id="PS00107">
    <property type="entry name" value="PROTEIN_KINASE_ATP"/>
    <property type="match status" value="1"/>
</dbReference>
<dbReference type="Gene3D" id="3.40.50.2300">
    <property type="match status" value="2"/>
</dbReference>
<keyword evidence="9" id="KW-0812">Transmembrane</keyword>
<reference evidence="11 12" key="1">
    <citation type="submission" date="2019-08" db="EMBL/GenBank/DDBJ databases">
        <authorList>
            <person name="Dhanesh K."/>
            <person name="Kumar G."/>
            <person name="Sasikala C."/>
            <person name="Venkata Ramana C."/>
        </authorList>
    </citation>
    <scope>NUCLEOTIDE SEQUENCE [LARGE SCALE GENOMIC DNA]</scope>
    <source>
        <strain evidence="11 12">JC645</strain>
    </source>
</reference>
<feature type="domain" description="Protein kinase" evidence="10">
    <location>
        <begin position="57"/>
        <end position="320"/>
    </location>
</feature>
<dbReference type="CDD" id="cd14014">
    <property type="entry name" value="STKc_PknB_like"/>
    <property type="match status" value="1"/>
</dbReference>
<dbReference type="InterPro" id="IPR017777">
    <property type="entry name" value="ABC_urea-bd_UrtA"/>
</dbReference>
<name>A0A5M6CUH4_9BACT</name>
<dbReference type="Pfam" id="PF13433">
    <property type="entry name" value="Peripla_BP_5"/>
    <property type="match status" value="1"/>
</dbReference>
<keyword evidence="5" id="KW-0418">Kinase</keyword>
<proteinExistence type="predicted"/>
<gene>
    <name evidence="11" type="ORF">FYK55_26740</name>
</gene>
<protein>
    <recommendedName>
        <fullName evidence="1">non-specific serine/threonine protein kinase</fullName>
        <ecNumber evidence="1">2.7.11.1</ecNumber>
    </recommendedName>
</protein>
<feature type="binding site" evidence="7">
    <location>
        <position position="86"/>
    </location>
    <ligand>
        <name>ATP</name>
        <dbReference type="ChEBI" id="CHEBI:30616"/>
    </ligand>
</feature>
<dbReference type="GO" id="GO:0004674">
    <property type="term" value="F:protein serine/threonine kinase activity"/>
    <property type="evidence" value="ECO:0007669"/>
    <property type="project" value="UniProtKB-KW"/>
</dbReference>
<dbReference type="PANTHER" id="PTHR47628:SF1">
    <property type="entry name" value="ALIPHATIC AMIDASE EXPRESSION-REGULATING PROTEIN"/>
    <property type="match status" value="1"/>
</dbReference>
<evidence type="ECO:0000256" key="6">
    <source>
        <dbReference type="ARBA" id="ARBA00022840"/>
    </source>
</evidence>
<dbReference type="SUPFAM" id="SSF53822">
    <property type="entry name" value="Periplasmic binding protein-like I"/>
    <property type="match status" value="1"/>
</dbReference>
<dbReference type="Gene3D" id="3.30.200.20">
    <property type="entry name" value="Phosphorylase Kinase, domain 1"/>
    <property type="match status" value="1"/>
</dbReference>
<evidence type="ECO:0000256" key="1">
    <source>
        <dbReference type="ARBA" id="ARBA00012513"/>
    </source>
</evidence>
<dbReference type="PROSITE" id="PS50011">
    <property type="entry name" value="PROTEIN_KINASE_DOM"/>
    <property type="match status" value="1"/>
</dbReference>